<protein>
    <submittedName>
        <fullName evidence="1">Uncharacterized protein</fullName>
    </submittedName>
</protein>
<evidence type="ECO:0000313" key="2">
    <source>
        <dbReference type="Proteomes" id="UP001419268"/>
    </source>
</evidence>
<dbReference type="AlphaFoldDB" id="A0AAP0PW63"/>
<keyword evidence="2" id="KW-1185">Reference proteome</keyword>
<accession>A0AAP0PW63</accession>
<sequence>MVLLPHKRLLSQLFVHKSQISPSPKMEFSLQAFESQISKNLSQLALSIPHNGLPTLPWLHQCLHLLPEIEKAFTKLVSDIDHPMTTWEITSIEKCLNHSFIYLNLLNSITSSISHLQEARLATAHALSSRKRVKIPSSIIVERENKWGGDREEGEEECCGSSGHEEEILSQALRVMGRVRWFVCVIVESGIRGDVELFVDSLKGVGGLFNMSSSLRPLNEEILRRKGGVIGEVDEINVVLSCGDGSRVDEVQEKVEELGKELDSIGEDVNKLFSEAMAQRNHLLDSFQQRKQS</sequence>
<dbReference type="EMBL" id="JBBNAG010000002">
    <property type="protein sequence ID" value="KAK9157315.1"/>
    <property type="molecule type" value="Genomic_DNA"/>
</dbReference>
<evidence type="ECO:0000313" key="1">
    <source>
        <dbReference type="EMBL" id="KAK9157315.1"/>
    </source>
</evidence>
<name>A0AAP0PW63_9MAGN</name>
<dbReference type="PANTHER" id="PTHR31509">
    <property type="entry name" value="BPS1-LIKE PROTEIN"/>
    <property type="match status" value="1"/>
</dbReference>
<organism evidence="1 2">
    <name type="scientific">Stephania cephalantha</name>
    <dbReference type="NCBI Taxonomy" id="152367"/>
    <lineage>
        <taxon>Eukaryota</taxon>
        <taxon>Viridiplantae</taxon>
        <taxon>Streptophyta</taxon>
        <taxon>Embryophyta</taxon>
        <taxon>Tracheophyta</taxon>
        <taxon>Spermatophyta</taxon>
        <taxon>Magnoliopsida</taxon>
        <taxon>Ranunculales</taxon>
        <taxon>Menispermaceae</taxon>
        <taxon>Menispermoideae</taxon>
        <taxon>Cissampelideae</taxon>
        <taxon>Stephania</taxon>
    </lineage>
</organism>
<dbReference type="Proteomes" id="UP001419268">
    <property type="component" value="Unassembled WGS sequence"/>
</dbReference>
<proteinExistence type="predicted"/>
<comment type="caution">
    <text evidence="1">The sequence shown here is derived from an EMBL/GenBank/DDBJ whole genome shotgun (WGS) entry which is preliminary data.</text>
</comment>
<reference evidence="1 2" key="1">
    <citation type="submission" date="2024-01" db="EMBL/GenBank/DDBJ databases">
        <title>Genome assemblies of Stephania.</title>
        <authorList>
            <person name="Yang L."/>
        </authorList>
    </citation>
    <scope>NUCLEOTIDE SEQUENCE [LARGE SCALE GENOMIC DNA]</scope>
    <source>
        <strain evidence="1">JXDWG</strain>
        <tissue evidence="1">Leaf</tissue>
    </source>
</reference>
<gene>
    <name evidence="1" type="ORF">Scep_003889</name>
</gene>